<accession>A0A9Q0RGW0</accession>
<keyword evidence="4" id="KW-0175">Coiled coil</keyword>
<dbReference type="GO" id="GO:0016272">
    <property type="term" value="C:prefoldin complex"/>
    <property type="evidence" value="ECO:0007669"/>
    <property type="project" value="UniProtKB-UniRule"/>
</dbReference>
<dbReference type="AlphaFoldDB" id="A0A9Q0RGW0"/>
<comment type="similarity">
    <text evidence="1 3">Belongs to the prefoldin subunit beta family.</text>
</comment>
<keyword evidence="6" id="KW-1185">Reference proteome</keyword>
<dbReference type="PANTHER" id="PTHR21100">
    <property type="entry name" value="PREFOLDIN SUBUNIT 4"/>
    <property type="match status" value="1"/>
</dbReference>
<proteinExistence type="inferred from homology"/>
<reference evidence="5" key="1">
    <citation type="submission" date="2022-10" db="EMBL/GenBank/DDBJ databases">
        <title>Novel sulphate-reducing endosymbionts in the free-living metamonad Anaeramoeba.</title>
        <authorList>
            <person name="Jerlstrom-Hultqvist J."/>
            <person name="Cepicka I."/>
            <person name="Gallot-Lavallee L."/>
            <person name="Salas-Leiva D."/>
            <person name="Curtis B.A."/>
            <person name="Zahonova K."/>
            <person name="Pipaliya S."/>
            <person name="Dacks J."/>
            <person name="Roger A.J."/>
        </authorList>
    </citation>
    <scope>NUCLEOTIDE SEQUENCE</scope>
    <source>
        <strain evidence="5">BMAN</strain>
    </source>
</reference>
<evidence type="ECO:0000256" key="3">
    <source>
        <dbReference type="PIRNR" id="PIRNR016477"/>
    </source>
</evidence>
<dbReference type="EMBL" id="JAPDFW010000055">
    <property type="protein sequence ID" value="KAJ5078149.1"/>
    <property type="molecule type" value="Genomic_DNA"/>
</dbReference>
<dbReference type="GO" id="GO:0006457">
    <property type="term" value="P:protein folding"/>
    <property type="evidence" value="ECO:0007669"/>
    <property type="project" value="UniProtKB-UniRule"/>
</dbReference>
<dbReference type="Pfam" id="PF01920">
    <property type="entry name" value="Prefoldin_2"/>
    <property type="match status" value="1"/>
</dbReference>
<dbReference type="InterPro" id="IPR016661">
    <property type="entry name" value="PFDN4"/>
</dbReference>
<dbReference type="PANTHER" id="PTHR21100:SF9">
    <property type="entry name" value="PREFOLDIN SUBUNIT 4"/>
    <property type="match status" value="1"/>
</dbReference>
<dbReference type="GO" id="GO:0005737">
    <property type="term" value="C:cytoplasm"/>
    <property type="evidence" value="ECO:0007669"/>
    <property type="project" value="TreeGrafter"/>
</dbReference>
<evidence type="ECO:0000313" key="6">
    <source>
        <dbReference type="Proteomes" id="UP001149090"/>
    </source>
</evidence>
<keyword evidence="2 3" id="KW-0143">Chaperone</keyword>
<feature type="coiled-coil region" evidence="4">
    <location>
        <begin position="79"/>
        <end position="113"/>
    </location>
</feature>
<comment type="function">
    <text evidence="3">Binds specifically to cytosolic chaperonin (c-CPN) and transfers target proteins to it. Binds to nascent polypeptide chain and promotes folding in an environment in which there are many competing pathways for nonnative proteins.</text>
</comment>
<dbReference type="Proteomes" id="UP001149090">
    <property type="component" value="Unassembled WGS sequence"/>
</dbReference>
<protein>
    <recommendedName>
        <fullName evidence="3">Prefoldin subunit 4</fullName>
    </recommendedName>
</protein>
<comment type="caution">
    <text evidence="5">The sequence shown here is derived from an EMBL/GenBank/DDBJ whole genome shotgun (WGS) entry which is preliminary data.</text>
</comment>
<evidence type="ECO:0000313" key="5">
    <source>
        <dbReference type="EMBL" id="KAJ5078149.1"/>
    </source>
</evidence>
<organism evidence="5 6">
    <name type="scientific">Anaeramoeba ignava</name>
    <name type="common">Anaerobic marine amoeba</name>
    <dbReference type="NCBI Taxonomy" id="1746090"/>
    <lineage>
        <taxon>Eukaryota</taxon>
        <taxon>Metamonada</taxon>
        <taxon>Anaeramoebidae</taxon>
        <taxon>Anaeramoeba</taxon>
    </lineage>
</organism>
<dbReference type="OrthoDB" id="10250441at2759"/>
<dbReference type="Gene3D" id="1.10.287.370">
    <property type="match status" value="1"/>
</dbReference>
<sequence length="126" mass="14771">MKTAFDKEVDVTFEDQESINEFGKLNLRFHELKTEITNYTNELQNLDDCQTEMILFDEDQPVLVLVSDSFLSLDKQMAEELIETKIQKITKNKDTLSEELNKIEERMDVLKKLLYAKFGKSINLDD</sequence>
<dbReference type="InterPro" id="IPR009053">
    <property type="entry name" value="Prefoldin"/>
</dbReference>
<gene>
    <name evidence="5" type="ORF">M0811_05407</name>
</gene>
<dbReference type="SUPFAM" id="SSF46579">
    <property type="entry name" value="Prefoldin"/>
    <property type="match status" value="1"/>
</dbReference>
<dbReference type="PIRSF" id="PIRSF016477">
    <property type="entry name" value="Prefoldin_subunit_4"/>
    <property type="match status" value="1"/>
</dbReference>
<name>A0A9Q0RGW0_ANAIG</name>
<dbReference type="CDD" id="cd23165">
    <property type="entry name" value="Prefoldin_4"/>
    <property type="match status" value="1"/>
</dbReference>
<evidence type="ECO:0000256" key="4">
    <source>
        <dbReference type="SAM" id="Coils"/>
    </source>
</evidence>
<comment type="subunit">
    <text evidence="3">Heterohexamer of two PFD-alpha type and four PFD-beta type subunits.</text>
</comment>
<dbReference type="InterPro" id="IPR002777">
    <property type="entry name" value="PFD_beta-like"/>
</dbReference>
<evidence type="ECO:0000256" key="1">
    <source>
        <dbReference type="ARBA" id="ARBA00008045"/>
    </source>
</evidence>
<evidence type="ECO:0000256" key="2">
    <source>
        <dbReference type="ARBA" id="ARBA00023186"/>
    </source>
</evidence>
<dbReference type="OMA" id="KFGRAIN"/>
<dbReference type="GO" id="GO:0051082">
    <property type="term" value="F:unfolded protein binding"/>
    <property type="evidence" value="ECO:0007669"/>
    <property type="project" value="InterPro"/>
</dbReference>